<protein>
    <recommendedName>
        <fullName evidence="1">Iminophenyl-pyruvate dimer synthase domain-containing protein</fullName>
    </recommendedName>
</protein>
<dbReference type="PANTHER" id="PTHR34400">
    <property type="match status" value="1"/>
</dbReference>
<proteinExistence type="predicted"/>
<reference evidence="2 3" key="1">
    <citation type="submission" date="2020-07" db="EMBL/GenBank/DDBJ databases">
        <title>Genomic Encyclopedia of Type Strains, Phase IV (KMG-V): Genome sequencing to study the core and pangenomes of soil and plant-associated prokaryotes.</title>
        <authorList>
            <person name="Whitman W."/>
        </authorList>
    </citation>
    <scope>NUCLEOTIDE SEQUENCE [LARGE SCALE GENOMIC DNA]</scope>
    <source>
        <strain evidence="2 3">SAS40</strain>
    </source>
</reference>
<evidence type="ECO:0000313" key="3">
    <source>
        <dbReference type="Proteomes" id="UP000542125"/>
    </source>
</evidence>
<dbReference type="AlphaFoldDB" id="A0A7Y9ISP3"/>
<dbReference type="Gene3D" id="1.20.1260.10">
    <property type="match status" value="1"/>
</dbReference>
<dbReference type="InterPro" id="IPR026820">
    <property type="entry name" value="VioB/RebD_dom"/>
</dbReference>
<dbReference type="PANTHER" id="PTHR34400:SF4">
    <property type="entry name" value="MEMBRANE PROTEIN"/>
    <property type="match status" value="1"/>
</dbReference>
<name>A0A7Y9ISP3_9BURK</name>
<comment type="caution">
    <text evidence="2">The sequence shown here is derived from an EMBL/GenBank/DDBJ whole genome shotgun (WGS) entry which is preliminary data.</text>
</comment>
<dbReference type="EMBL" id="JACBYR010000001">
    <property type="protein sequence ID" value="NYE82346.1"/>
    <property type="molecule type" value="Genomic_DNA"/>
</dbReference>
<dbReference type="InterPro" id="IPR012347">
    <property type="entry name" value="Ferritin-like"/>
</dbReference>
<feature type="domain" description="Iminophenyl-pyruvate dimer synthase" evidence="1">
    <location>
        <begin position="24"/>
        <end position="251"/>
    </location>
</feature>
<evidence type="ECO:0000259" key="1">
    <source>
        <dbReference type="Pfam" id="PF12902"/>
    </source>
</evidence>
<organism evidence="2 3">
    <name type="scientific">Pigmentiphaga litoralis</name>
    <dbReference type="NCBI Taxonomy" id="516702"/>
    <lineage>
        <taxon>Bacteria</taxon>
        <taxon>Pseudomonadati</taxon>
        <taxon>Pseudomonadota</taxon>
        <taxon>Betaproteobacteria</taxon>
        <taxon>Burkholderiales</taxon>
        <taxon>Alcaligenaceae</taxon>
        <taxon>Pigmentiphaga</taxon>
    </lineage>
</organism>
<dbReference type="Proteomes" id="UP000542125">
    <property type="component" value="Unassembled WGS sequence"/>
</dbReference>
<accession>A0A7Y9ISP3</accession>
<sequence>MSVSTKPGAAEQRQHSREQLLHLLAEAAELEHNLLCCYLYAVFSMKRKGQPGVTDAQADTVHAWRTSIMQVAMEEMVHLALVANLTVAVGGRPHFNRPNMPVSPLYHPANIVVELAPFNVDTIEHFIFLERPEGSDVKDGKSFADAAGDYHRGPHPAASVMPSAMDYDTIGDFYERLRTCIQDLARDLGEATLFCGGVAGQLSPTQLDMPGVRAVATLDDAMEAIDTIVTQGEGGKSDHDTSHYNRFVAIRKQLMALSDADPAFVPAWPAARNPLMRKPADGARGVHVSAVAAAQVLDLANAVYGLMLRALAAAWGKHVPLPDGALRPERALDLAMRLMGIVAGLGAHLCTLPLSDTDAGTTAGMTFTMLRATDAILAHCEQAWIAERLQDVVHTARRIAQAEPALAATVGRLEAIAGDYA</sequence>
<gene>
    <name evidence="2" type="ORF">FHW18_001617</name>
</gene>
<evidence type="ECO:0000313" key="2">
    <source>
        <dbReference type="EMBL" id="NYE82346.1"/>
    </source>
</evidence>
<keyword evidence="3" id="KW-1185">Reference proteome</keyword>
<dbReference type="RefSeq" id="WP_179585148.1">
    <property type="nucleotide sequence ID" value="NZ_JACBYR010000001.1"/>
</dbReference>
<dbReference type="Pfam" id="PF12902">
    <property type="entry name" value="Ferritin-like"/>
    <property type="match status" value="1"/>
</dbReference>